<dbReference type="Pfam" id="PF12221">
    <property type="entry name" value="HflK_N"/>
    <property type="match status" value="1"/>
</dbReference>
<accession>A0ABX5R7Q7</accession>
<feature type="transmembrane region" description="Helical" evidence="6">
    <location>
        <begin position="86"/>
        <end position="108"/>
    </location>
</feature>
<evidence type="ECO:0000256" key="7">
    <source>
        <dbReference type="SAM" id="MobiDB-lite"/>
    </source>
</evidence>
<comment type="similarity">
    <text evidence="2 6">Belongs to the band 7/mec-2 family. HflK subfamily.</text>
</comment>
<dbReference type="PANTHER" id="PTHR43327">
    <property type="entry name" value="STOMATIN-LIKE PROTEIN 2, MITOCHONDRIAL"/>
    <property type="match status" value="1"/>
</dbReference>
<dbReference type="InterPro" id="IPR010201">
    <property type="entry name" value="HflK"/>
</dbReference>
<feature type="compositionally biased region" description="Low complexity" evidence="7">
    <location>
        <begin position="375"/>
        <end position="384"/>
    </location>
</feature>
<keyword evidence="10" id="KW-0645">Protease</keyword>
<feature type="compositionally biased region" description="Polar residues" evidence="7">
    <location>
        <begin position="23"/>
        <end position="33"/>
    </location>
</feature>
<organism evidence="10 11">
    <name type="scientific">Candidatus Pseudomonas adelgestsugas</name>
    <dbReference type="NCBI Taxonomy" id="1302376"/>
    <lineage>
        <taxon>Bacteria</taxon>
        <taxon>Pseudomonadati</taxon>
        <taxon>Pseudomonadota</taxon>
        <taxon>Gammaproteobacteria</taxon>
        <taxon>Pseudomonadales</taxon>
        <taxon>Pseudomonadaceae</taxon>
        <taxon>Pseudomonas</taxon>
    </lineage>
</organism>
<dbReference type="InterPro" id="IPR001107">
    <property type="entry name" value="Band_7"/>
</dbReference>
<dbReference type="Gene3D" id="3.30.479.30">
    <property type="entry name" value="Band 7 domain"/>
    <property type="match status" value="1"/>
</dbReference>
<evidence type="ECO:0000313" key="10">
    <source>
        <dbReference type="EMBL" id="QAX81593.1"/>
    </source>
</evidence>
<protein>
    <recommendedName>
        <fullName evidence="6">Protein HflK</fullName>
    </recommendedName>
</protein>
<keyword evidence="8" id="KW-0732">Signal</keyword>
<comment type="function">
    <text evidence="6">HflC and HflK could encode or regulate a protease.</text>
</comment>
<proteinExistence type="inferred from homology"/>
<keyword evidence="3 6" id="KW-0812">Transmembrane</keyword>
<gene>
    <name evidence="10" type="primary">hflK</name>
    <name evidence="10" type="ORF">C3B55_00230</name>
</gene>
<keyword evidence="5 6" id="KW-0472">Membrane</keyword>
<dbReference type="InterPro" id="IPR001972">
    <property type="entry name" value="Stomatin_HflK_fam"/>
</dbReference>
<dbReference type="SUPFAM" id="SSF117892">
    <property type="entry name" value="Band 7/SPFH domain"/>
    <property type="match status" value="1"/>
</dbReference>
<sequence>MALVGVLLVMSLLYQMESSMAWNEPGGNSNNQDPWGGKRRNNDDRKESPDLDEVFRRLQESLNKLFGSRKKRGSGASGRTSKSGGYGLLGLSLVVLIAVWIYSAVYVVDEQEKAVVLRFGKYYDTVGPGLNIYIPPIDTKYMENVTRERAYTKHGQMLTEDENIVEVPLTVQYKISNLQDFVLNVDKPEISLQHATESALRHVVGSTVMDQVLTEGRELMASEIKERLQRFLDTYRTGITVTQVNVQSAAAPHEVQEAFDDVIRAREDEQRSRNQAETYANGVIPEARGQAQRILEDANGYRDEVVSRAKGEADRFTKLVAEYCKAPEVTRERLYLDTMQEVFSNTSKILVTGSQSKQNNLIYLPLDKIIESSRSSTSLPSASSNATTNETNVHAASDLLQQQTRTRESR</sequence>
<keyword evidence="10" id="KW-0378">Hydrolase</keyword>
<evidence type="ECO:0000256" key="2">
    <source>
        <dbReference type="ARBA" id="ARBA00006971"/>
    </source>
</evidence>
<reference evidence="10 11" key="1">
    <citation type="journal article" date="2018" name="Genome Biol. Evol.">
        <title>Partnering With a Pest: Genomes of Hemlock Woolly Adelgid Symbionts Reveal Atypical Nutritional Provisioning Patterns in Dual-Obligate Bacteria.</title>
        <authorList>
            <person name="Weglarz K.M."/>
            <person name="Havill N.P."/>
            <person name="Burke G.R."/>
            <person name="von Dohlen C.D."/>
        </authorList>
    </citation>
    <scope>NUCLEOTIDE SEQUENCE [LARGE SCALE GENOMIC DNA]</scope>
    <source>
        <strain evidence="10 11">HWA_ENA</strain>
    </source>
</reference>
<name>A0ABX5R7Q7_9PSED</name>
<dbReference type="CDD" id="cd03404">
    <property type="entry name" value="SPFH_HflK"/>
    <property type="match status" value="1"/>
</dbReference>
<evidence type="ECO:0000259" key="9">
    <source>
        <dbReference type="SMART" id="SM00244"/>
    </source>
</evidence>
<evidence type="ECO:0000256" key="4">
    <source>
        <dbReference type="ARBA" id="ARBA00022989"/>
    </source>
</evidence>
<feature type="chain" id="PRO_5045462145" description="Protein HflK" evidence="8">
    <location>
        <begin position="22"/>
        <end position="410"/>
    </location>
</feature>
<feature type="signal peptide" evidence="8">
    <location>
        <begin position="1"/>
        <end position="21"/>
    </location>
</feature>
<comment type="subunit">
    <text evidence="6">HflC and HflK may interact to form a multimeric complex.</text>
</comment>
<dbReference type="GO" id="GO:0006508">
    <property type="term" value="P:proteolysis"/>
    <property type="evidence" value="ECO:0007669"/>
    <property type="project" value="UniProtKB-KW"/>
</dbReference>
<comment type="subcellular location">
    <subcellularLocation>
        <location evidence="1">Membrane</location>
        <topology evidence="1">Single-pass membrane protein</topology>
    </subcellularLocation>
</comment>
<dbReference type="GO" id="GO:0008233">
    <property type="term" value="F:peptidase activity"/>
    <property type="evidence" value="ECO:0007669"/>
    <property type="project" value="UniProtKB-KW"/>
</dbReference>
<keyword evidence="11" id="KW-1185">Reference proteome</keyword>
<dbReference type="InterPro" id="IPR020980">
    <property type="entry name" value="Membrane_HflK_N"/>
</dbReference>
<dbReference type="NCBIfam" id="TIGR01933">
    <property type="entry name" value="hflK"/>
    <property type="match status" value="1"/>
</dbReference>
<feature type="region of interest" description="Disordered" evidence="7">
    <location>
        <begin position="375"/>
        <end position="410"/>
    </location>
</feature>
<keyword evidence="4 6" id="KW-1133">Transmembrane helix</keyword>
<dbReference type="InterPro" id="IPR036013">
    <property type="entry name" value="Band_7/SPFH_dom_sf"/>
</dbReference>
<dbReference type="EMBL" id="CP026512">
    <property type="protein sequence ID" value="QAX81593.1"/>
    <property type="molecule type" value="Genomic_DNA"/>
</dbReference>
<evidence type="ECO:0000256" key="5">
    <source>
        <dbReference type="ARBA" id="ARBA00023136"/>
    </source>
</evidence>
<evidence type="ECO:0000256" key="1">
    <source>
        <dbReference type="ARBA" id="ARBA00004167"/>
    </source>
</evidence>
<evidence type="ECO:0000313" key="11">
    <source>
        <dbReference type="Proteomes" id="UP000288953"/>
    </source>
</evidence>
<dbReference type="Pfam" id="PF01145">
    <property type="entry name" value="Band_7"/>
    <property type="match status" value="1"/>
</dbReference>
<feature type="domain" description="Band 7" evidence="9">
    <location>
        <begin position="103"/>
        <end position="263"/>
    </location>
</feature>
<dbReference type="Proteomes" id="UP000288953">
    <property type="component" value="Chromosome"/>
</dbReference>
<evidence type="ECO:0000256" key="3">
    <source>
        <dbReference type="ARBA" id="ARBA00022692"/>
    </source>
</evidence>
<feature type="region of interest" description="Disordered" evidence="7">
    <location>
        <begin position="23"/>
        <end position="51"/>
    </location>
</feature>
<feature type="compositionally biased region" description="Polar residues" evidence="7">
    <location>
        <begin position="385"/>
        <end position="404"/>
    </location>
</feature>
<dbReference type="InterPro" id="IPR050710">
    <property type="entry name" value="Band7/mec-2_domain"/>
</dbReference>
<feature type="compositionally biased region" description="Basic and acidic residues" evidence="7">
    <location>
        <begin position="40"/>
        <end position="51"/>
    </location>
</feature>
<evidence type="ECO:0000256" key="8">
    <source>
        <dbReference type="SAM" id="SignalP"/>
    </source>
</evidence>
<dbReference type="SMART" id="SM00244">
    <property type="entry name" value="PHB"/>
    <property type="match status" value="1"/>
</dbReference>
<evidence type="ECO:0000256" key="6">
    <source>
        <dbReference type="RuleBase" id="RU364113"/>
    </source>
</evidence>
<dbReference type="PRINTS" id="PR00721">
    <property type="entry name" value="STOMATIN"/>
</dbReference>
<dbReference type="PANTHER" id="PTHR43327:SF2">
    <property type="entry name" value="MODULATOR OF FTSH PROTEASE HFLK"/>
    <property type="match status" value="1"/>
</dbReference>